<protein>
    <submittedName>
        <fullName evidence="2">Uncharacterized protein</fullName>
    </submittedName>
</protein>
<evidence type="ECO:0000313" key="2">
    <source>
        <dbReference type="EMBL" id="KAJ7651111.1"/>
    </source>
</evidence>
<evidence type="ECO:0000313" key="3">
    <source>
        <dbReference type="Proteomes" id="UP001221142"/>
    </source>
</evidence>
<feature type="compositionally biased region" description="Acidic residues" evidence="1">
    <location>
        <begin position="246"/>
        <end position="266"/>
    </location>
</feature>
<proteinExistence type="predicted"/>
<feature type="compositionally biased region" description="Acidic residues" evidence="1">
    <location>
        <begin position="310"/>
        <end position="324"/>
    </location>
</feature>
<reference evidence="2" key="1">
    <citation type="submission" date="2023-03" db="EMBL/GenBank/DDBJ databases">
        <title>Massive genome expansion in bonnet fungi (Mycena s.s.) driven by repeated elements and novel gene families across ecological guilds.</title>
        <authorList>
            <consortium name="Lawrence Berkeley National Laboratory"/>
            <person name="Harder C.B."/>
            <person name="Miyauchi S."/>
            <person name="Viragh M."/>
            <person name="Kuo A."/>
            <person name="Thoen E."/>
            <person name="Andreopoulos B."/>
            <person name="Lu D."/>
            <person name="Skrede I."/>
            <person name="Drula E."/>
            <person name="Henrissat B."/>
            <person name="Morin E."/>
            <person name="Kohler A."/>
            <person name="Barry K."/>
            <person name="LaButti K."/>
            <person name="Morin E."/>
            <person name="Salamov A."/>
            <person name="Lipzen A."/>
            <person name="Mereny Z."/>
            <person name="Hegedus B."/>
            <person name="Baldrian P."/>
            <person name="Stursova M."/>
            <person name="Weitz H."/>
            <person name="Taylor A."/>
            <person name="Grigoriev I.V."/>
            <person name="Nagy L.G."/>
            <person name="Martin F."/>
            <person name="Kauserud H."/>
        </authorList>
    </citation>
    <scope>NUCLEOTIDE SEQUENCE</scope>
    <source>
        <strain evidence="2">9284</strain>
    </source>
</reference>
<feature type="compositionally biased region" description="Low complexity" evidence="1">
    <location>
        <begin position="359"/>
        <end position="382"/>
    </location>
</feature>
<evidence type="ECO:0000256" key="1">
    <source>
        <dbReference type="SAM" id="MobiDB-lite"/>
    </source>
</evidence>
<feature type="region of interest" description="Disordered" evidence="1">
    <location>
        <begin position="216"/>
        <end position="325"/>
    </location>
</feature>
<dbReference type="Proteomes" id="UP001221142">
    <property type="component" value="Unassembled WGS sequence"/>
</dbReference>
<organism evidence="2 3">
    <name type="scientific">Roridomyces roridus</name>
    <dbReference type="NCBI Taxonomy" id="1738132"/>
    <lineage>
        <taxon>Eukaryota</taxon>
        <taxon>Fungi</taxon>
        <taxon>Dikarya</taxon>
        <taxon>Basidiomycota</taxon>
        <taxon>Agaricomycotina</taxon>
        <taxon>Agaricomycetes</taxon>
        <taxon>Agaricomycetidae</taxon>
        <taxon>Agaricales</taxon>
        <taxon>Marasmiineae</taxon>
        <taxon>Mycenaceae</taxon>
        <taxon>Roridomyces</taxon>
    </lineage>
</organism>
<dbReference type="EMBL" id="JARKIF010000001">
    <property type="protein sequence ID" value="KAJ7651111.1"/>
    <property type="molecule type" value="Genomic_DNA"/>
</dbReference>
<gene>
    <name evidence="2" type="ORF">FB45DRAFT_889705</name>
</gene>
<sequence>MAWKARAETAMRAVIRHGLSLSYSCPTSEAAWAWAISSSEKDRTALWLQGHGPVDLSFWKAFMQVHGGAVLGLQDRVHYQIVRDFILSDRMVSLLLPQMELGGVRIPLRVKNHMLSSLYVYVGALCQDDNGWEELAEAFLVPLFLQLLTAAKNARDEFIDEDENEKSVRPHARAKAKSGAAVIPAELEVLQTMFKVFSQVSGDCKPIHGRQIDHSQTSVKDTCGAEGKNGIDDGLAPGVTNAYSGDVDEASDADGEEESFSVDDLEVVPIPLYATSEEEEREEGQEESEAEQQETGAEEEESEIGQQETGTEDDESGTEDDEDVASVLVCRSWPRRPSFARLALVAATTKAAEFPADNASGTGSSESSAPAASSYSQPSTSAPLAPPITIALRRTLPASANTKGKVGRMTPESSPVRMPLTPRNWDCEAGLPSIQIGSTGTHFQPDPRLDEEDGIDVPVARWSQKRPPPSPRHSCLWSDAPPLWVKRQRQGD</sequence>
<keyword evidence="3" id="KW-1185">Reference proteome</keyword>
<feature type="region of interest" description="Disordered" evidence="1">
    <location>
        <begin position="352"/>
        <end position="385"/>
    </location>
</feature>
<feature type="region of interest" description="Disordered" evidence="1">
    <location>
        <begin position="397"/>
        <end position="492"/>
    </location>
</feature>
<feature type="compositionally biased region" description="Acidic residues" evidence="1">
    <location>
        <begin position="276"/>
        <end position="303"/>
    </location>
</feature>
<dbReference type="AlphaFoldDB" id="A0AAD7CL79"/>
<comment type="caution">
    <text evidence="2">The sequence shown here is derived from an EMBL/GenBank/DDBJ whole genome shotgun (WGS) entry which is preliminary data.</text>
</comment>
<accession>A0AAD7CL79</accession>
<name>A0AAD7CL79_9AGAR</name>